<name>A0AAP2CP62_9BACT</name>
<evidence type="ECO:0000256" key="1">
    <source>
        <dbReference type="SAM" id="SignalP"/>
    </source>
</evidence>
<dbReference type="AlphaFoldDB" id="A0AAP2CP62"/>
<evidence type="ECO:0008006" key="4">
    <source>
        <dbReference type="Google" id="ProtNLM"/>
    </source>
</evidence>
<keyword evidence="1" id="KW-0732">Signal</keyword>
<reference evidence="2 3" key="1">
    <citation type="submission" date="2021-05" db="EMBL/GenBank/DDBJ databases">
        <authorList>
            <person name="Zhang Z.D."/>
            <person name="Osman G."/>
        </authorList>
    </citation>
    <scope>NUCLEOTIDE SEQUENCE [LARGE SCALE GENOMIC DNA]</scope>
    <source>
        <strain evidence="2 3">KCTC 32217</strain>
    </source>
</reference>
<feature type="signal peptide" evidence="1">
    <location>
        <begin position="1"/>
        <end position="21"/>
    </location>
</feature>
<feature type="chain" id="PRO_5042930380" description="Porin" evidence="1">
    <location>
        <begin position="22"/>
        <end position="447"/>
    </location>
</feature>
<dbReference type="Gene3D" id="2.40.160.10">
    <property type="entry name" value="Porin"/>
    <property type="match status" value="1"/>
</dbReference>
<proteinExistence type="predicted"/>
<dbReference type="InterPro" id="IPR023614">
    <property type="entry name" value="Porin_dom_sf"/>
</dbReference>
<dbReference type="SUPFAM" id="SSF56935">
    <property type="entry name" value="Porins"/>
    <property type="match status" value="1"/>
</dbReference>
<keyword evidence="3" id="KW-1185">Reference proteome</keyword>
<accession>A0AAP2CP62</accession>
<protein>
    <recommendedName>
        <fullName evidence="4">Porin</fullName>
    </recommendedName>
</protein>
<sequence>MNRKLYWIFFTVMLVSTVSEAQTHPAHEDTLRRKDWRVIDSLTYQTQTGLPIAASKIYFTDRKFAFSGFGEAAFINYDGPKDRGSEDIELYMTSLYRFVSYLAYKPKPWLVLYGELFFEYFRDQDIESDTELFVEVFADFLLDPRFNVRVGTHQVQIGYVNNHDEPIQFFSVNRPDVERIIIPSQWIDLGIMTYGAIGEDWSWSLSAYQGLNARSYNGGTWIRRGRDDELRFNFNTMLLNSQISYSGFQNTLINVSGLYTDAGNNEELTPMVGMPERINAPTYLLSSFVRNEWENFTFMLLGTYGRMNNTDGIYRLTAAEQMDPFGGQVLGKEVFGYYLEVGYDLMPFFRNRDMLKGKSTFYYKPQEVMLPLFFRYEHLNTHASVHPDLIDFERFHSDLRVLTVGANFNPRRNVVLKTNYQFRWNRQPLSTGEDEGNRFEFGFGFIF</sequence>
<evidence type="ECO:0000313" key="2">
    <source>
        <dbReference type="EMBL" id="MBS9525327.1"/>
    </source>
</evidence>
<evidence type="ECO:0000313" key="3">
    <source>
        <dbReference type="Proteomes" id="UP001319104"/>
    </source>
</evidence>
<comment type="caution">
    <text evidence="2">The sequence shown here is derived from an EMBL/GenBank/DDBJ whole genome shotgun (WGS) entry which is preliminary data.</text>
</comment>
<dbReference type="EMBL" id="JAHCMY010000011">
    <property type="protein sequence ID" value="MBS9525327.1"/>
    <property type="molecule type" value="Genomic_DNA"/>
</dbReference>
<gene>
    <name evidence="2" type="ORF">KI659_15010</name>
</gene>
<dbReference type="Proteomes" id="UP001319104">
    <property type="component" value="Unassembled WGS sequence"/>
</dbReference>
<dbReference type="RefSeq" id="WP_213946188.1">
    <property type="nucleotide sequence ID" value="NZ_JAHCMY010000011.1"/>
</dbReference>
<organism evidence="2 3">
    <name type="scientific">Litoribacter ruber</name>
    <dbReference type="NCBI Taxonomy" id="702568"/>
    <lineage>
        <taxon>Bacteria</taxon>
        <taxon>Pseudomonadati</taxon>
        <taxon>Bacteroidota</taxon>
        <taxon>Cytophagia</taxon>
        <taxon>Cytophagales</taxon>
        <taxon>Cyclobacteriaceae</taxon>
        <taxon>Litoribacter</taxon>
    </lineage>
</organism>